<dbReference type="AlphaFoldDB" id="A0A6J4PK85"/>
<gene>
    <name evidence="1" type="ORF">AVDCRST_MAG84-6990</name>
</gene>
<accession>A0A6J4PK85</accession>
<organism evidence="1">
    <name type="scientific">uncultured Microcoleus sp</name>
    <dbReference type="NCBI Taxonomy" id="259945"/>
    <lineage>
        <taxon>Bacteria</taxon>
        <taxon>Bacillati</taxon>
        <taxon>Cyanobacteriota</taxon>
        <taxon>Cyanophyceae</taxon>
        <taxon>Oscillatoriophycideae</taxon>
        <taxon>Oscillatoriales</taxon>
        <taxon>Microcoleaceae</taxon>
        <taxon>Microcoleus</taxon>
        <taxon>environmental samples</taxon>
    </lineage>
</organism>
<sequence>GEFVSPSGMAIVQFRRRSATQTLCWRQHSSNPSSKVISNPV</sequence>
<evidence type="ECO:0000313" key="1">
    <source>
        <dbReference type="EMBL" id="CAA9418282.1"/>
    </source>
</evidence>
<reference evidence="1" key="1">
    <citation type="submission" date="2020-02" db="EMBL/GenBank/DDBJ databases">
        <authorList>
            <person name="Meier V. D."/>
        </authorList>
    </citation>
    <scope>NUCLEOTIDE SEQUENCE</scope>
    <source>
        <strain evidence="1">AVDCRST_MAG84</strain>
    </source>
</reference>
<name>A0A6J4PK85_9CYAN</name>
<feature type="non-terminal residue" evidence="1">
    <location>
        <position position="1"/>
    </location>
</feature>
<proteinExistence type="predicted"/>
<feature type="non-terminal residue" evidence="1">
    <location>
        <position position="41"/>
    </location>
</feature>
<dbReference type="EMBL" id="CADCTZ010001793">
    <property type="protein sequence ID" value="CAA9418282.1"/>
    <property type="molecule type" value="Genomic_DNA"/>
</dbReference>
<protein>
    <submittedName>
        <fullName evidence="1">Uncharacterized protein</fullName>
    </submittedName>
</protein>